<dbReference type="OrthoDB" id="10017216at2759"/>
<keyword evidence="3" id="KW-1185">Reference proteome</keyword>
<evidence type="ECO:0008006" key="4">
    <source>
        <dbReference type="Google" id="ProtNLM"/>
    </source>
</evidence>
<sequence>MESWDMWDLQSQSVPGYKPSQAAVHPSQQFAQANSQGHKGEVQMNGFSQQKHPQGYNGNKVDTQNVQMDPEINFFEDMTPQVKRQPKILIRKKDSSQPSGGSLSNRLAVLSDVPFSNSELEAWEEQANAWDTEVASDDLIWQAEEAIKETRRKERMERHMEQQKKKQKKDEMRGMKSGSLLATKIS</sequence>
<dbReference type="InterPro" id="IPR017025">
    <property type="entry name" value="Cancer-assoc_antigen_RCAS1"/>
</dbReference>
<accession>A0A8S3Z4Q0</accession>
<protein>
    <recommendedName>
        <fullName evidence="4">Receptor-binding cancer antigen expressed on SiSo cells</fullName>
    </recommendedName>
</protein>
<proteinExistence type="predicted"/>
<dbReference type="PANTHER" id="PTHR15208">
    <property type="entry name" value="RECEPTOR-BINDING CANCER ANTIGEN EXPRESSED ON SISO CELLS CANCER ASSOCIATED SURFACE ANTIGEN RCAS1 ESTROGEN RECEPTOR-BINDING FRAGMENT- ASSOCIATED GENE 9 PROTEIN"/>
    <property type="match status" value="1"/>
</dbReference>
<feature type="region of interest" description="Disordered" evidence="1">
    <location>
        <begin position="1"/>
        <end position="40"/>
    </location>
</feature>
<name>A0A8S3Z4Q0_9EUPU</name>
<evidence type="ECO:0000313" key="3">
    <source>
        <dbReference type="Proteomes" id="UP000678393"/>
    </source>
</evidence>
<evidence type="ECO:0000313" key="2">
    <source>
        <dbReference type="EMBL" id="CAG5124483.1"/>
    </source>
</evidence>
<dbReference type="GO" id="GO:0030141">
    <property type="term" value="C:secretory granule"/>
    <property type="evidence" value="ECO:0007669"/>
    <property type="project" value="TreeGrafter"/>
</dbReference>
<reference evidence="2" key="1">
    <citation type="submission" date="2021-04" db="EMBL/GenBank/DDBJ databases">
        <authorList>
            <consortium name="Molecular Ecology Group"/>
        </authorList>
    </citation>
    <scope>NUCLEOTIDE SEQUENCE</scope>
</reference>
<feature type="compositionally biased region" description="Polar residues" evidence="1">
    <location>
        <begin position="26"/>
        <end position="37"/>
    </location>
</feature>
<dbReference type="AlphaFoldDB" id="A0A8S3Z4Q0"/>
<organism evidence="2 3">
    <name type="scientific">Candidula unifasciata</name>
    <dbReference type="NCBI Taxonomy" id="100452"/>
    <lineage>
        <taxon>Eukaryota</taxon>
        <taxon>Metazoa</taxon>
        <taxon>Spiralia</taxon>
        <taxon>Lophotrochozoa</taxon>
        <taxon>Mollusca</taxon>
        <taxon>Gastropoda</taxon>
        <taxon>Heterobranchia</taxon>
        <taxon>Euthyneura</taxon>
        <taxon>Panpulmonata</taxon>
        <taxon>Eupulmonata</taxon>
        <taxon>Stylommatophora</taxon>
        <taxon>Helicina</taxon>
        <taxon>Helicoidea</taxon>
        <taxon>Geomitridae</taxon>
        <taxon>Candidula</taxon>
    </lineage>
</organism>
<dbReference type="EMBL" id="CAJHNH020001779">
    <property type="protein sequence ID" value="CAG5124483.1"/>
    <property type="molecule type" value="Genomic_DNA"/>
</dbReference>
<feature type="compositionally biased region" description="Basic and acidic residues" evidence="1">
    <location>
        <begin position="151"/>
        <end position="174"/>
    </location>
</feature>
<comment type="caution">
    <text evidence="2">The sequence shown here is derived from an EMBL/GenBank/DDBJ whole genome shotgun (WGS) entry which is preliminary data.</text>
</comment>
<gene>
    <name evidence="2" type="ORF">CUNI_LOCUS10041</name>
</gene>
<evidence type="ECO:0000256" key="1">
    <source>
        <dbReference type="SAM" id="MobiDB-lite"/>
    </source>
</evidence>
<dbReference type="PANTHER" id="PTHR15208:SF2">
    <property type="entry name" value="RECEPTOR-BINDING CANCER ANTIGEN EXPRESSED ON SISO CELLS"/>
    <property type="match status" value="1"/>
</dbReference>
<dbReference type="Proteomes" id="UP000678393">
    <property type="component" value="Unassembled WGS sequence"/>
</dbReference>
<feature type="region of interest" description="Disordered" evidence="1">
    <location>
        <begin position="151"/>
        <end position="186"/>
    </location>
</feature>